<accession>A0ABT0JV17</accession>
<gene>
    <name evidence="2" type="ORF">MXD59_06290</name>
</gene>
<dbReference type="SUPFAM" id="SSF50978">
    <property type="entry name" value="WD40 repeat-like"/>
    <property type="match status" value="1"/>
</dbReference>
<dbReference type="InterPro" id="IPR015943">
    <property type="entry name" value="WD40/YVTN_repeat-like_dom_sf"/>
</dbReference>
<dbReference type="Pfam" id="PF00400">
    <property type="entry name" value="WD40"/>
    <property type="match status" value="1"/>
</dbReference>
<dbReference type="PROSITE" id="PS50082">
    <property type="entry name" value="WD_REPEATS_2"/>
    <property type="match status" value="1"/>
</dbReference>
<proteinExistence type="predicted"/>
<dbReference type="Proteomes" id="UP001201873">
    <property type="component" value="Unassembled WGS sequence"/>
</dbReference>
<dbReference type="Gene3D" id="2.130.10.10">
    <property type="entry name" value="YVTN repeat-like/Quinoprotein amine dehydrogenase"/>
    <property type="match status" value="1"/>
</dbReference>
<dbReference type="PROSITE" id="PS50294">
    <property type="entry name" value="WD_REPEATS_REGION"/>
    <property type="match status" value="1"/>
</dbReference>
<keyword evidence="3" id="KW-1185">Reference proteome</keyword>
<keyword evidence="1" id="KW-0853">WD repeat</keyword>
<dbReference type="EMBL" id="JALKFT010000004">
    <property type="protein sequence ID" value="MCK9875392.1"/>
    <property type="molecule type" value="Genomic_DNA"/>
</dbReference>
<evidence type="ECO:0000256" key="1">
    <source>
        <dbReference type="PROSITE-ProRule" id="PRU00221"/>
    </source>
</evidence>
<reference evidence="2 3" key="1">
    <citation type="submission" date="2022-04" db="EMBL/GenBank/DDBJ databases">
        <title>Genome diversity in the genus Frankia.</title>
        <authorList>
            <person name="Carlos-Shanley C."/>
            <person name="Hahn D."/>
        </authorList>
    </citation>
    <scope>NUCLEOTIDE SEQUENCE [LARGE SCALE GENOMIC DNA]</scope>
    <source>
        <strain evidence="2 3">Ag45/Mut15</strain>
    </source>
</reference>
<evidence type="ECO:0000313" key="3">
    <source>
        <dbReference type="Proteomes" id="UP001201873"/>
    </source>
</evidence>
<dbReference type="InterPro" id="IPR036322">
    <property type="entry name" value="WD40_repeat_dom_sf"/>
</dbReference>
<feature type="repeat" description="WD" evidence="1">
    <location>
        <begin position="1"/>
        <end position="27"/>
    </location>
</feature>
<name>A0ABT0JV17_9ACTN</name>
<comment type="caution">
    <text evidence="2">The sequence shown here is derived from an EMBL/GenBank/DDBJ whole genome shotgun (WGS) entry which is preliminary data.</text>
</comment>
<dbReference type="InterPro" id="IPR001680">
    <property type="entry name" value="WD40_rpt"/>
</dbReference>
<evidence type="ECO:0000313" key="2">
    <source>
        <dbReference type="EMBL" id="MCK9875392.1"/>
    </source>
</evidence>
<protein>
    <submittedName>
        <fullName evidence="2">WD40 domain-containing protein</fullName>
    </submittedName>
</protein>
<organism evidence="2 3">
    <name type="scientific">Frankia umida</name>
    <dbReference type="NCBI Taxonomy" id="573489"/>
    <lineage>
        <taxon>Bacteria</taxon>
        <taxon>Bacillati</taxon>
        <taxon>Actinomycetota</taxon>
        <taxon>Actinomycetes</taxon>
        <taxon>Frankiales</taxon>
        <taxon>Frankiaceae</taxon>
        <taxon>Frankia</taxon>
    </lineage>
</organism>
<sequence>MAFAPDGLTLATSSADGTIRLWDRSGP</sequence>